<dbReference type="Pfam" id="PF15370">
    <property type="entry name" value="NOPCHAP1"/>
    <property type="match status" value="1"/>
</dbReference>
<feature type="compositionally biased region" description="Basic and acidic residues" evidence="1">
    <location>
        <begin position="145"/>
        <end position="169"/>
    </location>
</feature>
<organism evidence="2">
    <name type="scientific">Pseudogymnoascus destructans</name>
    <dbReference type="NCBI Taxonomy" id="655981"/>
    <lineage>
        <taxon>Eukaryota</taxon>
        <taxon>Fungi</taxon>
        <taxon>Dikarya</taxon>
        <taxon>Ascomycota</taxon>
        <taxon>Pezizomycotina</taxon>
        <taxon>Leotiomycetes</taxon>
        <taxon>Thelebolales</taxon>
        <taxon>Thelebolaceae</taxon>
        <taxon>Pseudogymnoascus</taxon>
    </lineage>
</organism>
<dbReference type="RefSeq" id="XP_024320945.1">
    <property type="nucleotide sequence ID" value="XM_024471241.1"/>
</dbReference>
<dbReference type="Proteomes" id="UP000077154">
    <property type="component" value="Unassembled WGS sequence"/>
</dbReference>
<feature type="region of interest" description="Disordered" evidence="1">
    <location>
        <begin position="1"/>
        <end position="54"/>
    </location>
</feature>
<feature type="compositionally biased region" description="Acidic residues" evidence="1">
    <location>
        <begin position="132"/>
        <end position="144"/>
    </location>
</feature>
<name>A0A177A037_9PEZI</name>
<dbReference type="PANTHER" id="PTHR38489:SF1">
    <property type="entry name" value="HISTONE CHAPERONE DOMAIN-CONTAINING PROTEIN"/>
    <property type="match status" value="1"/>
</dbReference>
<dbReference type="AlphaFoldDB" id="A0A177A037"/>
<sequence length="169" mass="18806">MAGKPDTVDTNGSAEKDREDARSTDSESEEDRQNETENKTNKVMNVQPMDRKPKFDFASLKSNSSLMNKLPGFLAEMDAANRELEAEKKAGTIAERRLEIDDDEEEGEKAEQYIEMNLGLGVLEEKTSDSETSSEGESSDDEDVMDKLMGAEKDSKDEGEKKKVGIEEV</sequence>
<feature type="region of interest" description="Disordered" evidence="1">
    <location>
        <begin position="120"/>
        <end position="169"/>
    </location>
</feature>
<evidence type="ECO:0000256" key="1">
    <source>
        <dbReference type="SAM" id="MobiDB-lite"/>
    </source>
</evidence>
<dbReference type="PANTHER" id="PTHR38489">
    <property type="entry name" value="HISTONE CHAPERONE DOMAIN-CONTAINING PROTEIN"/>
    <property type="match status" value="1"/>
</dbReference>
<proteinExistence type="predicted"/>
<protein>
    <submittedName>
        <fullName evidence="2">Uncharacterized protein</fullName>
    </submittedName>
</protein>
<gene>
    <name evidence="2" type="ORF">VC83_07675</name>
</gene>
<dbReference type="InterPro" id="IPR027921">
    <property type="entry name" value="NOPCHAP1"/>
</dbReference>
<evidence type="ECO:0000313" key="2">
    <source>
        <dbReference type="EMBL" id="OAF55645.1"/>
    </source>
</evidence>
<dbReference type="EMBL" id="KV441408">
    <property type="protein sequence ID" value="OAF55645.1"/>
    <property type="molecule type" value="Genomic_DNA"/>
</dbReference>
<accession>A0A177A037</accession>
<dbReference type="GO" id="GO:0000492">
    <property type="term" value="P:box C/D snoRNP assembly"/>
    <property type="evidence" value="ECO:0007669"/>
    <property type="project" value="InterPro"/>
</dbReference>
<dbReference type="GeneID" id="36290719"/>
<dbReference type="eggNOG" id="ENOG502RVCM">
    <property type="taxonomic scope" value="Eukaryota"/>
</dbReference>
<reference evidence="2" key="1">
    <citation type="submission" date="2016-03" db="EMBL/GenBank/DDBJ databases">
        <title>Updated assembly of Pseudogymnoascus destructans, the fungus causing white-nose syndrome of bats.</title>
        <authorList>
            <person name="Palmer J.M."/>
            <person name="Drees K.P."/>
            <person name="Foster J.T."/>
            <person name="Lindner D.L."/>
        </authorList>
    </citation>
    <scope>NUCLEOTIDE SEQUENCE [LARGE SCALE GENOMIC DNA]</scope>
    <source>
        <strain evidence="2">20631-21</strain>
    </source>
</reference>
<dbReference type="VEuPathDB" id="FungiDB:GMDG_01791"/>
<feature type="compositionally biased region" description="Basic and acidic residues" evidence="1">
    <location>
        <begin position="14"/>
        <end position="40"/>
    </location>
</feature>
<dbReference type="OrthoDB" id="1112980at2759"/>